<evidence type="ECO:0000256" key="9">
    <source>
        <dbReference type="SAM" id="MobiDB-lite"/>
    </source>
</evidence>
<feature type="region of interest" description="Disordered" evidence="9">
    <location>
        <begin position="35"/>
        <end position="58"/>
    </location>
</feature>
<dbReference type="Pfam" id="PF00001">
    <property type="entry name" value="7tm_1"/>
    <property type="match status" value="1"/>
</dbReference>
<dbReference type="KEGG" id="lgi:LOTGIDRAFT_152277"/>
<proteinExistence type="inferred from homology"/>
<feature type="compositionally biased region" description="Basic and acidic residues" evidence="9">
    <location>
        <begin position="425"/>
        <end position="441"/>
    </location>
</feature>
<keyword evidence="2 8" id="KW-0812">Transmembrane</keyword>
<evidence type="ECO:0000256" key="7">
    <source>
        <dbReference type="ARBA" id="ARBA00023224"/>
    </source>
</evidence>
<dbReference type="PROSITE" id="PS50262">
    <property type="entry name" value="G_PROTEIN_RECEP_F1_2"/>
    <property type="match status" value="1"/>
</dbReference>
<organism evidence="12 13">
    <name type="scientific">Lottia gigantea</name>
    <name type="common">Giant owl limpet</name>
    <dbReference type="NCBI Taxonomy" id="225164"/>
    <lineage>
        <taxon>Eukaryota</taxon>
        <taxon>Metazoa</taxon>
        <taxon>Spiralia</taxon>
        <taxon>Lophotrochozoa</taxon>
        <taxon>Mollusca</taxon>
        <taxon>Gastropoda</taxon>
        <taxon>Patellogastropoda</taxon>
        <taxon>Lottioidea</taxon>
        <taxon>Lottiidae</taxon>
        <taxon>Lottia</taxon>
    </lineage>
</organism>
<keyword evidence="13" id="KW-1185">Reference proteome</keyword>
<dbReference type="Proteomes" id="UP000030746">
    <property type="component" value="Unassembled WGS sequence"/>
</dbReference>
<gene>
    <name evidence="12" type="ORF">LOTGIDRAFT_152277</name>
</gene>
<keyword evidence="7 8" id="KW-0807">Transducer</keyword>
<dbReference type="GO" id="GO:0005886">
    <property type="term" value="C:plasma membrane"/>
    <property type="evidence" value="ECO:0007669"/>
    <property type="project" value="TreeGrafter"/>
</dbReference>
<feature type="transmembrane region" description="Helical" evidence="10">
    <location>
        <begin position="233"/>
        <end position="255"/>
    </location>
</feature>
<feature type="transmembrane region" description="Helical" evidence="10">
    <location>
        <begin position="364"/>
        <end position="383"/>
    </location>
</feature>
<comment type="similarity">
    <text evidence="8">Belongs to the G-protein coupled receptor 1 family.</text>
</comment>
<dbReference type="EMBL" id="KB199650">
    <property type="protein sequence ID" value="ESP05426.1"/>
    <property type="molecule type" value="Genomic_DNA"/>
</dbReference>
<dbReference type="OrthoDB" id="10036964at2759"/>
<evidence type="ECO:0000256" key="8">
    <source>
        <dbReference type="RuleBase" id="RU000688"/>
    </source>
</evidence>
<evidence type="ECO:0000256" key="10">
    <source>
        <dbReference type="SAM" id="Phobius"/>
    </source>
</evidence>
<dbReference type="InterPro" id="IPR000276">
    <property type="entry name" value="GPCR_Rhodpsn"/>
</dbReference>
<dbReference type="PANTHER" id="PTHR45695">
    <property type="entry name" value="LEUCOKININ RECEPTOR-RELATED"/>
    <property type="match status" value="1"/>
</dbReference>
<feature type="transmembrane region" description="Helical" evidence="10">
    <location>
        <begin position="198"/>
        <end position="226"/>
    </location>
</feature>
<evidence type="ECO:0000256" key="6">
    <source>
        <dbReference type="ARBA" id="ARBA00023170"/>
    </source>
</evidence>
<protein>
    <recommendedName>
        <fullName evidence="11">G-protein coupled receptors family 1 profile domain-containing protein</fullName>
    </recommendedName>
</protein>
<dbReference type="PANTHER" id="PTHR45695:SF9">
    <property type="entry name" value="LEUCOKININ RECEPTOR"/>
    <property type="match status" value="1"/>
</dbReference>
<dbReference type="PRINTS" id="PR00237">
    <property type="entry name" value="GPCRRHODOPSN"/>
</dbReference>
<keyword evidence="4 8" id="KW-0297">G-protein coupled receptor</keyword>
<evidence type="ECO:0000256" key="1">
    <source>
        <dbReference type="ARBA" id="ARBA00004141"/>
    </source>
</evidence>
<dbReference type="PROSITE" id="PS00237">
    <property type="entry name" value="G_PROTEIN_RECEP_F1_1"/>
    <property type="match status" value="1"/>
</dbReference>
<feature type="transmembrane region" description="Helical" evidence="10">
    <location>
        <begin position="487"/>
        <end position="508"/>
    </location>
</feature>
<evidence type="ECO:0000256" key="3">
    <source>
        <dbReference type="ARBA" id="ARBA00022989"/>
    </source>
</evidence>
<comment type="subcellular location">
    <subcellularLocation>
        <location evidence="1">Membrane</location>
        <topology evidence="1">Multi-pass membrane protein</topology>
    </subcellularLocation>
</comment>
<reference evidence="12 13" key="1">
    <citation type="journal article" date="2013" name="Nature">
        <title>Insights into bilaterian evolution from three spiralian genomes.</title>
        <authorList>
            <person name="Simakov O."/>
            <person name="Marletaz F."/>
            <person name="Cho S.J."/>
            <person name="Edsinger-Gonzales E."/>
            <person name="Havlak P."/>
            <person name="Hellsten U."/>
            <person name="Kuo D.H."/>
            <person name="Larsson T."/>
            <person name="Lv J."/>
            <person name="Arendt D."/>
            <person name="Savage R."/>
            <person name="Osoegawa K."/>
            <person name="de Jong P."/>
            <person name="Grimwood J."/>
            <person name="Chapman J.A."/>
            <person name="Shapiro H."/>
            <person name="Aerts A."/>
            <person name="Otillar R.P."/>
            <person name="Terry A.Y."/>
            <person name="Boore J.L."/>
            <person name="Grigoriev I.V."/>
            <person name="Lindberg D.R."/>
            <person name="Seaver E.C."/>
            <person name="Weisblat D.A."/>
            <person name="Putnam N.H."/>
            <person name="Rokhsar D.S."/>
        </authorList>
    </citation>
    <scope>NUCLEOTIDE SEQUENCE [LARGE SCALE GENOMIC DNA]</scope>
</reference>
<evidence type="ECO:0000313" key="13">
    <source>
        <dbReference type="Proteomes" id="UP000030746"/>
    </source>
</evidence>
<feature type="transmembrane region" description="Helical" evidence="10">
    <location>
        <begin position="315"/>
        <end position="337"/>
    </location>
</feature>
<dbReference type="HOGENOM" id="CLU_491163_0_0_1"/>
<keyword evidence="5 10" id="KW-0472">Membrane</keyword>
<sequence length="555" mass="62894">MKLIITHIDLVHLIVESNTTTTFESVSENVDRLNKTTSTPVSTNSKEQIQTTTDHKVPSTTDFKSNKDIYVQKYNTTTRADAKSIKVPTTTGEKGVFVPTIEKDDTNSNQDSQVLTTTLLGVASTPSSKSSRCFILREFGTWDFFYKYTREEVRQVLCICRKICVPPPPASKPPDSNSTDGSSDDGDVKIKEEDRMSFIVLTTIYSILFTLGVVGNILTIVGLLFWMKSRSATFLLILSLAASDLLVVMVCLPLKEMEFFRISNVLDGMVCKAVYYLKDFSLACSVLTLTVISFERFYAICYPLNAQFRCSVKRAMVLILIIWLASALLASPTIFAMKSYISSWTNSNLCRSNFDYPIHTKLYFIYYLLILYCIPLMVMVYTYGKSALTLWKSAQIVQNMQGDNKRSKPSQPESSGYDLSCSESHTNDDSHDKDKDKDNENVANAIDKRKQVLRMLLSLLVVFAVCWGPTLIIHALLAFGYPIYQHYITRLTADTLAFFNSCLNPYLFMSMSTQFRRTVRRKLCCESKLDKPTKYWSTLKYSESSTRVSTVSVKY</sequence>
<dbReference type="GO" id="GO:0004930">
    <property type="term" value="F:G protein-coupled receptor activity"/>
    <property type="evidence" value="ECO:0007669"/>
    <property type="project" value="UniProtKB-KW"/>
</dbReference>
<feature type="domain" description="G-protein coupled receptors family 1 profile" evidence="11">
    <location>
        <begin position="215"/>
        <end position="508"/>
    </location>
</feature>
<dbReference type="Gene3D" id="1.20.1070.10">
    <property type="entry name" value="Rhodopsin 7-helix transmembrane proteins"/>
    <property type="match status" value="1"/>
</dbReference>
<evidence type="ECO:0000256" key="2">
    <source>
        <dbReference type="ARBA" id="ARBA00022692"/>
    </source>
</evidence>
<dbReference type="SUPFAM" id="SSF81321">
    <property type="entry name" value="Family A G protein-coupled receptor-like"/>
    <property type="match status" value="1"/>
</dbReference>
<name>V4BCL7_LOTGI</name>
<dbReference type="GeneID" id="20235640"/>
<dbReference type="RefSeq" id="XP_009043971.1">
    <property type="nucleotide sequence ID" value="XM_009045723.1"/>
</dbReference>
<evidence type="ECO:0000256" key="4">
    <source>
        <dbReference type="ARBA" id="ARBA00023040"/>
    </source>
</evidence>
<evidence type="ECO:0000256" key="5">
    <source>
        <dbReference type="ARBA" id="ARBA00023136"/>
    </source>
</evidence>
<evidence type="ECO:0000313" key="12">
    <source>
        <dbReference type="EMBL" id="ESP05426.1"/>
    </source>
</evidence>
<feature type="region of interest" description="Disordered" evidence="9">
    <location>
        <begin position="169"/>
        <end position="188"/>
    </location>
</feature>
<feature type="transmembrane region" description="Helical" evidence="10">
    <location>
        <begin position="456"/>
        <end position="481"/>
    </location>
</feature>
<dbReference type="InterPro" id="IPR017452">
    <property type="entry name" value="GPCR_Rhodpsn_7TM"/>
</dbReference>
<dbReference type="OMA" id="ISENYLW"/>
<evidence type="ECO:0000259" key="11">
    <source>
        <dbReference type="PROSITE" id="PS50262"/>
    </source>
</evidence>
<keyword evidence="3 10" id="KW-1133">Transmembrane helix</keyword>
<dbReference type="CTD" id="20235640"/>
<feature type="region of interest" description="Disordered" evidence="9">
    <location>
        <begin position="402"/>
        <end position="441"/>
    </location>
</feature>
<accession>V4BCL7</accession>
<keyword evidence="6 8" id="KW-0675">Receptor</keyword>
<dbReference type="AlphaFoldDB" id="V4BCL7"/>